<keyword evidence="6" id="KW-0814">Transposable element</keyword>
<gene>
    <name evidence="7" type="ORF">LOC71_01210</name>
</gene>
<evidence type="ECO:0000256" key="3">
    <source>
        <dbReference type="ARBA" id="ARBA00022578"/>
    </source>
</evidence>
<comment type="caution">
    <text evidence="7">The sequence shown here is derived from an EMBL/GenBank/DDBJ whole genome shotgun (WGS) entry which is preliminary data.</text>
</comment>
<dbReference type="InterPro" id="IPR001207">
    <property type="entry name" value="Transposase_mutator"/>
</dbReference>
<organism evidence="7 8">
    <name type="scientific">Rhodopirellula halodulae</name>
    <dbReference type="NCBI Taxonomy" id="2894198"/>
    <lineage>
        <taxon>Bacteria</taxon>
        <taxon>Pseudomonadati</taxon>
        <taxon>Planctomycetota</taxon>
        <taxon>Planctomycetia</taxon>
        <taxon>Pirellulales</taxon>
        <taxon>Pirellulaceae</taxon>
        <taxon>Rhodopirellula</taxon>
    </lineage>
</organism>
<keyword evidence="4 6" id="KW-0238">DNA-binding</keyword>
<sequence>MLKVKRWSPEGQNLPFATFQFSSAGTDGETIMNEASLLESLGQVSASKTGQVFRDFLRGHVREMICQVMAEEVTELCGPKHHPSPSDHYRAGSSSGRVLYEGEREDVVRPRVRQKSADGSTHEVELTTYRVAKDPQQLQTQIVQAIASGVSARSVEDIMPNSPGVKKSNVSRHWKEAGSKFVEELRGNDLTATTWCALMLDGIQLSKGQAAVVAHGIDSEGRKHVLDFALGSSESLGVSRELMSRIVRRGFACEHRLYAVLDGSDALRGAVVEFFADAVIQRCLVHKERSIKGKLSKRHWGELSRLFTRLRSVQGIKAAEEVFGELKSFLEPVNAEACRSLHEAGGDLLALHRLNVPNTLHRSLLSTNGIENSFLNTRRKLGRVTRFRAETDQASRWLSYALLGAEKGFRRISGHSSLPALIVALARPPANPK</sequence>
<evidence type="ECO:0000256" key="5">
    <source>
        <dbReference type="ARBA" id="ARBA00023172"/>
    </source>
</evidence>
<comment type="function">
    <text evidence="1 6">Required for the transposition of the insertion element.</text>
</comment>
<reference evidence="7" key="1">
    <citation type="submission" date="2021-11" db="EMBL/GenBank/DDBJ databases">
        <title>Genome sequence.</title>
        <authorList>
            <person name="Sun Q."/>
        </authorList>
    </citation>
    <scope>NUCLEOTIDE SEQUENCE</scope>
    <source>
        <strain evidence="7">JC740</strain>
    </source>
</reference>
<accession>A0ABS8NBE2</accession>
<evidence type="ECO:0000256" key="6">
    <source>
        <dbReference type="RuleBase" id="RU365089"/>
    </source>
</evidence>
<proteinExistence type="inferred from homology"/>
<keyword evidence="5 6" id="KW-0233">DNA recombination</keyword>
<evidence type="ECO:0000256" key="4">
    <source>
        <dbReference type="ARBA" id="ARBA00023125"/>
    </source>
</evidence>
<evidence type="ECO:0000256" key="1">
    <source>
        <dbReference type="ARBA" id="ARBA00002190"/>
    </source>
</evidence>
<dbReference type="PANTHER" id="PTHR33217">
    <property type="entry name" value="TRANSPOSASE FOR INSERTION SEQUENCE ELEMENT IS1081"/>
    <property type="match status" value="1"/>
</dbReference>
<evidence type="ECO:0000313" key="8">
    <source>
        <dbReference type="Proteomes" id="UP001430306"/>
    </source>
</evidence>
<dbReference type="NCBIfam" id="NF033543">
    <property type="entry name" value="transpos_IS256"/>
    <property type="match status" value="1"/>
</dbReference>
<dbReference type="PANTHER" id="PTHR33217:SF7">
    <property type="entry name" value="TRANSPOSASE FOR INSERTION SEQUENCE ELEMENT IS1081"/>
    <property type="match status" value="1"/>
</dbReference>
<dbReference type="RefSeq" id="WP_230270607.1">
    <property type="nucleotide sequence ID" value="NZ_JAJKFW010000003.1"/>
</dbReference>
<evidence type="ECO:0000313" key="7">
    <source>
        <dbReference type="EMBL" id="MCC9640875.1"/>
    </source>
</evidence>
<dbReference type="EMBL" id="JAJKFW010000003">
    <property type="protein sequence ID" value="MCC9640875.1"/>
    <property type="molecule type" value="Genomic_DNA"/>
</dbReference>
<keyword evidence="8" id="KW-1185">Reference proteome</keyword>
<dbReference type="Pfam" id="PF00872">
    <property type="entry name" value="Transposase_mut"/>
    <property type="match status" value="1"/>
</dbReference>
<comment type="similarity">
    <text evidence="2 6">Belongs to the transposase mutator family.</text>
</comment>
<evidence type="ECO:0000256" key="2">
    <source>
        <dbReference type="ARBA" id="ARBA00010961"/>
    </source>
</evidence>
<name>A0ABS8NBE2_9BACT</name>
<dbReference type="Proteomes" id="UP001430306">
    <property type="component" value="Unassembled WGS sequence"/>
</dbReference>
<protein>
    <recommendedName>
        <fullName evidence="6">Mutator family transposase</fullName>
    </recommendedName>
</protein>
<keyword evidence="3 6" id="KW-0815">Transposition</keyword>